<gene>
    <name evidence="2" type="ORF">NX778_13425</name>
</gene>
<dbReference type="Proteomes" id="UP001204621">
    <property type="component" value="Unassembled WGS sequence"/>
</dbReference>
<keyword evidence="3" id="KW-1185">Reference proteome</keyword>
<evidence type="ECO:0000313" key="3">
    <source>
        <dbReference type="Proteomes" id="UP001204621"/>
    </source>
</evidence>
<keyword evidence="1" id="KW-0812">Transmembrane</keyword>
<evidence type="ECO:0000313" key="2">
    <source>
        <dbReference type="EMBL" id="MCS0659064.1"/>
    </source>
</evidence>
<feature type="transmembrane region" description="Helical" evidence="1">
    <location>
        <begin position="78"/>
        <end position="100"/>
    </location>
</feature>
<keyword evidence="1" id="KW-1133">Transmembrane helix</keyword>
<name>A0ABT2CYK5_9BURK</name>
<evidence type="ECO:0000256" key="1">
    <source>
        <dbReference type="SAM" id="Phobius"/>
    </source>
</evidence>
<reference evidence="2 3" key="1">
    <citation type="submission" date="2022-08" db="EMBL/GenBank/DDBJ databases">
        <title>Reclassification of Massilia species as members of the genera Telluria, Duganella, Pseudoduganella, Mokoshia gen. nov. and Zemynaea gen. nov. using orthogonal and non-orthogonal genome-based approaches.</title>
        <authorList>
            <person name="Bowman J.P."/>
        </authorList>
    </citation>
    <scope>NUCLEOTIDE SEQUENCE [LARGE SCALE GENOMIC DNA]</scope>
    <source>
        <strain evidence="2 3">JCM 31606</strain>
    </source>
</reference>
<comment type="caution">
    <text evidence="2">The sequence shown here is derived from an EMBL/GenBank/DDBJ whole genome shotgun (WGS) entry which is preliminary data.</text>
</comment>
<proteinExistence type="predicted"/>
<organism evidence="2 3">
    <name type="scientific">Massilia terrae</name>
    <dbReference type="NCBI Taxonomy" id="1811224"/>
    <lineage>
        <taxon>Bacteria</taxon>
        <taxon>Pseudomonadati</taxon>
        <taxon>Pseudomonadota</taxon>
        <taxon>Betaproteobacteria</taxon>
        <taxon>Burkholderiales</taxon>
        <taxon>Oxalobacteraceae</taxon>
        <taxon>Telluria group</taxon>
        <taxon>Massilia</taxon>
    </lineage>
</organism>
<dbReference type="RefSeq" id="WP_258812254.1">
    <property type="nucleotide sequence ID" value="NZ_JANUGU010000004.1"/>
</dbReference>
<sequence length="156" mass="16650">MSSPSSAEVDAKIATVEARLEGHVAAIHASIDGLVMRMDERDKRLEERDKQTDERFARLEKLFEKTQESISNLKTTTIVTGLSAVIAIVLGVGAINATLLSNMTAAFQAGASMGATQAEIKRQVEETAVLLKQLQAGMPPVLPAKPAGSTPPSRRP</sequence>
<keyword evidence="1" id="KW-0472">Membrane</keyword>
<protein>
    <submittedName>
        <fullName evidence="2">Uncharacterized protein</fullName>
    </submittedName>
</protein>
<accession>A0ABT2CYK5</accession>
<dbReference type="EMBL" id="JANUGU010000004">
    <property type="protein sequence ID" value="MCS0659064.1"/>
    <property type="molecule type" value="Genomic_DNA"/>
</dbReference>